<sequence length="1766" mass="193078">MVASTSQLNKLHRLSSELIHGDLSDVQALRTKPVNLRALDADALVLATEGIAAGDIYLSLLQLDKATTDVLHQLQELDAPASTGAGPSSTFDTSCDVGKLRAQFETTEIARQSLENKISAEVGLRENPDSSELKIPTLRTTGDLWIPKRQSTPTPNSRRSSPSSSNQFKTRTSCFKNEIARERESFNAKMVASTSQLNKLHRLSSDLIHGDLSDVQALRTKPVNLRALDADALVLATEGIAAGDIYLSLLQLDKATTDVLHQLQELDAPASTGAGPSSTFDTSCDVGKLRAQFETTEIARQSLENKISAEVGLRENPELLARRGTTDLDAFKPVNLRALDADALVLATEGIAAGDIYLSLLQLDKATTDVLHQLQELDAPASTGAGPSSTFDTSCDVGKLRAQFETTEIARQSLENKISAEVGLRENPDSSELKIPTLRTTGDLWIPKRQSTPTPNSRRSSPSSSNQFKTRTSCFKNEIARERESFNAKMVASTSQLNKLHRLSSDLIHGDLSDVQALRTKPVNLRALDADALVLATEGIAAGDIYLSLLQLDKATTDVLHQLQELDAPASTGAGPSSTFDTSCDVGKLRAQFETTEIARQSLENKISAEVGLRENPDSSELKIPTLRTTGDLWIPKRQSTPTPNSRRSSPSSSNQFKTRTSCFKNEIARERESFNAKMVASTSQLNKLHRLSSDLIHGDLSDVQALRTKVSTQHDRIERLMRARTGYSVSRSTSELWMPTLWFWPPKASPQATSTSLLQLDKATTDVLHQLQELDAPASTGAGPSSTFDTSCDVGKLRAQFETTEIARQSLENKISAEVGLRENPDSSELKIPTLRTTGDLWIPKRQSTPTPNSRRSSPSSSNQFKTRTSCFKNEIARERESFNAKMVASTSQLNKLHRLSSELIHGDLSDVQALRTKPVNLRALDADALVLATEGIAAGDIYLSLLQLDKATTDVLHQLQELDAPASTGAGPSSTFDTSCDVGKLRAQFETTEIARQSLENKISAEVGLRENPDSSELKIPTLRTTGDLWIPKRQSTPTPNSRRSSPSSSNQFKTRTSCFKNEIARERESFNAKMVASTSQLNKLHRLSSDLIHGDLSDVQALRTKPVNLRALDADALVLATEGIAAGDIYLSLLQLDKATTDVLHQLQELDAPASTGAGPSSTFDTSCDVGKLRAQFETTEIARQSLENKISAEVGLRENPDSSELKIPTLRTTGDLWIPKRQSTPTPNSRRSSPSSSNQFKTRTSCFKNEIARERESFNAKMVASTSQLNKLHRLSSDLIHGDLSDVQALRTKPVNLRALDADALVLATEGIAAGDIYLSLLQLDKATTDVLHQLQELDAPASTGAGPSSTFDTSCDVGKLRAQFETTEIARQSLENKISAEVGLRETPSCSLVGVLLISMRLRCSSSELKIPTLRTTGDLWIPKRQSTPTPNSRRSSPSSSNQFKTRTSCFKNEIARERESFNAKMVASTSQLNKLHRLSSDLIHGDLSDVQALRTKVSTQHDRIERLMRARTGYSVSRSTSELWMPTLWFWPPKASPQATSTSLLQLDKATTDVLHQLQELDAPASTGAGPSSTFDTSCDVGKLRAQFETTEIARQSLENKISAEVGLRENPDSSELKIPTLRTTGDLWIPKRQSTPTPNSRRSSPSSSNQFKTRTSCFKNEIARERESFNAKMVASTSQLNKLHRLSSDLIHGDLSDVQALRTKPVNLRALDADALVLATEGIAAGDIYLSLLQLDKATTDVLHQLQELDAPLPHTHLK</sequence>
<evidence type="ECO:0000313" key="3">
    <source>
        <dbReference type="Proteomes" id="UP000704712"/>
    </source>
</evidence>
<feature type="compositionally biased region" description="Low complexity" evidence="1">
    <location>
        <begin position="149"/>
        <end position="167"/>
    </location>
</feature>
<feature type="compositionally biased region" description="Basic and acidic residues" evidence="1">
    <location>
        <begin position="1613"/>
        <end position="1622"/>
    </location>
</feature>
<feature type="region of interest" description="Disordered" evidence="1">
    <location>
        <begin position="1031"/>
        <end position="1058"/>
    </location>
</feature>
<feature type="region of interest" description="Disordered" evidence="1">
    <location>
        <begin position="1612"/>
        <end position="1661"/>
    </location>
</feature>
<feature type="compositionally biased region" description="Low complexity" evidence="1">
    <location>
        <begin position="449"/>
        <end position="467"/>
    </location>
</feature>
<feature type="region of interest" description="Disordered" evidence="1">
    <location>
        <begin position="444"/>
        <end position="471"/>
    </location>
</feature>
<feature type="compositionally biased region" description="Low complexity" evidence="1">
    <location>
        <begin position="1036"/>
        <end position="1054"/>
    </location>
</feature>
<accession>A0A8S9V331</accession>
<feature type="region of interest" description="Disordered" evidence="1">
    <location>
        <begin position="820"/>
        <end position="869"/>
    </location>
</feature>
<proteinExistence type="predicted"/>
<feature type="region of interest" description="Disordered" evidence="1">
    <location>
        <begin position="631"/>
        <end position="662"/>
    </location>
</feature>
<feature type="compositionally biased region" description="Low complexity" evidence="1">
    <location>
        <begin position="1225"/>
        <end position="1243"/>
    </location>
</feature>
<organism evidence="2 3">
    <name type="scientific">Phytophthora infestans</name>
    <name type="common">Potato late blight agent</name>
    <name type="synonym">Botrytis infestans</name>
    <dbReference type="NCBI Taxonomy" id="4787"/>
    <lineage>
        <taxon>Eukaryota</taxon>
        <taxon>Sar</taxon>
        <taxon>Stramenopiles</taxon>
        <taxon>Oomycota</taxon>
        <taxon>Peronosporomycetes</taxon>
        <taxon>Peronosporales</taxon>
        <taxon>Peronosporaceae</taxon>
        <taxon>Phytophthora</taxon>
    </lineage>
</organism>
<feature type="compositionally biased region" description="Low complexity" evidence="1">
    <location>
        <begin position="847"/>
        <end position="865"/>
    </location>
</feature>
<feature type="region of interest" description="Disordered" evidence="1">
    <location>
        <begin position="144"/>
        <end position="171"/>
    </location>
</feature>
<feature type="compositionally biased region" description="Basic and acidic residues" evidence="1">
    <location>
        <begin position="821"/>
        <end position="830"/>
    </location>
</feature>
<dbReference type="Proteomes" id="UP000704712">
    <property type="component" value="Unassembled WGS sequence"/>
</dbReference>
<evidence type="ECO:0000313" key="2">
    <source>
        <dbReference type="EMBL" id="KAF4147595.1"/>
    </source>
</evidence>
<name>A0A8S9V331_PHYIN</name>
<dbReference type="EMBL" id="JAACNO010000445">
    <property type="protein sequence ID" value="KAF4147595.1"/>
    <property type="molecule type" value="Genomic_DNA"/>
</dbReference>
<reference evidence="2" key="1">
    <citation type="submission" date="2020-03" db="EMBL/GenBank/DDBJ databases">
        <title>Hybrid Assembly of Korean Phytophthora infestans isolates.</title>
        <authorList>
            <person name="Prokchorchik M."/>
            <person name="Lee Y."/>
            <person name="Seo J."/>
            <person name="Cho J.-H."/>
            <person name="Park Y.-E."/>
            <person name="Jang D.-C."/>
            <person name="Im J.-S."/>
            <person name="Choi J.-G."/>
            <person name="Park H.-J."/>
            <person name="Lee G.-B."/>
            <person name="Lee Y.-G."/>
            <person name="Hong S.-Y."/>
            <person name="Cho K."/>
            <person name="Sohn K.H."/>
        </authorList>
    </citation>
    <scope>NUCLEOTIDE SEQUENCE</scope>
    <source>
        <strain evidence="2">KR_2_A2</strain>
    </source>
</reference>
<gene>
    <name evidence="2" type="ORF">GN958_ATG03216</name>
</gene>
<comment type="caution">
    <text evidence="2">The sequence shown here is derived from an EMBL/GenBank/DDBJ whole genome shotgun (WGS) entry which is preliminary data.</text>
</comment>
<feature type="compositionally biased region" description="Low complexity" evidence="1">
    <location>
        <begin position="1639"/>
        <end position="1657"/>
    </location>
</feature>
<feature type="region of interest" description="Disordered" evidence="1">
    <location>
        <begin position="1425"/>
        <end position="1453"/>
    </location>
</feature>
<feature type="region of interest" description="Disordered" evidence="1">
    <location>
        <begin position="1220"/>
        <end position="1247"/>
    </location>
</feature>
<feature type="compositionally biased region" description="Low complexity" evidence="1">
    <location>
        <begin position="638"/>
        <end position="656"/>
    </location>
</feature>
<feature type="compositionally biased region" description="Low complexity" evidence="1">
    <location>
        <begin position="1430"/>
        <end position="1448"/>
    </location>
</feature>
<evidence type="ECO:0000256" key="1">
    <source>
        <dbReference type="SAM" id="MobiDB-lite"/>
    </source>
</evidence>
<protein>
    <submittedName>
        <fullName evidence="2">Uncharacterized protein</fullName>
    </submittedName>
</protein>